<gene>
    <name evidence="1" type="ORF">FB45DRAFT_1044518</name>
</gene>
<comment type="caution">
    <text evidence="1">The sequence shown here is derived from an EMBL/GenBank/DDBJ whole genome shotgun (WGS) entry which is preliminary data.</text>
</comment>
<dbReference type="EMBL" id="JARKIF010000125">
    <property type="protein sequence ID" value="KAJ7603737.1"/>
    <property type="molecule type" value="Genomic_DNA"/>
</dbReference>
<organism evidence="1 2">
    <name type="scientific">Roridomyces roridus</name>
    <dbReference type="NCBI Taxonomy" id="1738132"/>
    <lineage>
        <taxon>Eukaryota</taxon>
        <taxon>Fungi</taxon>
        <taxon>Dikarya</taxon>
        <taxon>Basidiomycota</taxon>
        <taxon>Agaricomycotina</taxon>
        <taxon>Agaricomycetes</taxon>
        <taxon>Agaricomycetidae</taxon>
        <taxon>Agaricales</taxon>
        <taxon>Marasmiineae</taxon>
        <taxon>Mycenaceae</taxon>
        <taxon>Roridomyces</taxon>
    </lineage>
</organism>
<reference evidence="1" key="1">
    <citation type="submission" date="2023-03" db="EMBL/GenBank/DDBJ databases">
        <title>Massive genome expansion in bonnet fungi (Mycena s.s.) driven by repeated elements and novel gene families across ecological guilds.</title>
        <authorList>
            <consortium name="Lawrence Berkeley National Laboratory"/>
            <person name="Harder C.B."/>
            <person name="Miyauchi S."/>
            <person name="Viragh M."/>
            <person name="Kuo A."/>
            <person name="Thoen E."/>
            <person name="Andreopoulos B."/>
            <person name="Lu D."/>
            <person name="Skrede I."/>
            <person name="Drula E."/>
            <person name="Henrissat B."/>
            <person name="Morin E."/>
            <person name="Kohler A."/>
            <person name="Barry K."/>
            <person name="LaButti K."/>
            <person name="Morin E."/>
            <person name="Salamov A."/>
            <person name="Lipzen A."/>
            <person name="Mereny Z."/>
            <person name="Hegedus B."/>
            <person name="Baldrian P."/>
            <person name="Stursova M."/>
            <person name="Weitz H."/>
            <person name="Taylor A."/>
            <person name="Grigoriev I.V."/>
            <person name="Nagy L.G."/>
            <person name="Martin F."/>
            <person name="Kauserud H."/>
        </authorList>
    </citation>
    <scope>NUCLEOTIDE SEQUENCE</scope>
    <source>
        <strain evidence="1">9284</strain>
    </source>
</reference>
<dbReference type="Proteomes" id="UP001221142">
    <property type="component" value="Unassembled WGS sequence"/>
</dbReference>
<sequence>MRAARTARDCRISRLALPSTLLFRLWKPLRTPPCKSDWTRPSTRRDQLRDLIWVLLVARSMPATFGCVSKASTGLQIGLLLFGCVDDSNERVPDGCGPTTYKRPHLSSRDLFYPFKKRSPLTATSVVNFMDPHVQLTIPSTSLAYLDTIAIGLRTWTHTSSRRCPWPHSKAVLVIVVFVGHPSLSGAPAAVVAGHTLLDLTNLDDQHRATHWHHTNADHDNPYNPTDVQSFVVDIPTLKPVLSSRKISVKTYRQTPRVVDVHPGVLHGHTSGSLSMLRAAPSG</sequence>
<evidence type="ECO:0000313" key="2">
    <source>
        <dbReference type="Proteomes" id="UP001221142"/>
    </source>
</evidence>
<evidence type="ECO:0000313" key="1">
    <source>
        <dbReference type="EMBL" id="KAJ7603737.1"/>
    </source>
</evidence>
<protein>
    <submittedName>
        <fullName evidence="1">Uncharacterized protein</fullName>
    </submittedName>
</protein>
<accession>A0AAD7F899</accession>
<name>A0AAD7F899_9AGAR</name>
<proteinExistence type="predicted"/>
<dbReference type="AlphaFoldDB" id="A0AAD7F899"/>
<keyword evidence="2" id="KW-1185">Reference proteome</keyword>